<dbReference type="EMBL" id="JABFAB010000005">
    <property type="protein sequence ID" value="MBA0648386.1"/>
    <property type="molecule type" value="Genomic_DNA"/>
</dbReference>
<name>A0A7J8UCZ0_9ROSI</name>
<dbReference type="Proteomes" id="UP000593573">
    <property type="component" value="Unassembled WGS sequence"/>
</dbReference>
<protein>
    <submittedName>
        <fullName evidence="1">Uncharacterized protein</fullName>
    </submittedName>
</protein>
<reference evidence="1 2" key="1">
    <citation type="journal article" date="2019" name="Genome Biol. Evol.">
        <title>Insights into the evolution of the New World diploid cottons (Gossypium, subgenus Houzingenia) based on genome sequencing.</title>
        <authorList>
            <person name="Grover C.E."/>
            <person name="Arick M.A. 2nd"/>
            <person name="Thrash A."/>
            <person name="Conover J.L."/>
            <person name="Sanders W.S."/>
            <person name="Peterson D.G."/>
            <person name="Frelichowski J.E."/>
            <person name="Scheffler J.A."/>
            <person name="Scheffler B.E."/>
            <person name="Wendel J.F."/>
        </authorList>
    </citation>
    <scope>NUCLEOTIDE SEQUENCE [LARGE SCALE GENOMIC DNA]</scope>
    <source>
        <strain evidence="1">57</strain>
        <tissue evidence="1">Leaf</tissue>
    </source>
</reference>
<accession>A0A7J8UCZ0</accession>
<dbReference type="AlphaFoldDB" id="A0A7J8UCZ0"/>
<evidence type="ECO:0000313" key="2">
    <source>
        <dbReference type="Proteomes" id="UP000593573"/>
    </source>
</evidence>
<sequence length="51" mass="5773">MEGLHRLFGARYITGAVVICGFRGWRRIRVCELMNSRKCENKSKLGGGKNC</sequence>
<organism evidence="1 2">
    <name type="scientific">Gossypium klotzschianum</name>
    <dbReference type="NCBI Taxonomy" id="34286"/>
    <lineage>
        <taxon>Eukaryota</taxon>
        <taxon>Viridiplantae</taxon>
        <taxon>Streptophyta</taxon>
        <taxon>Embryophyta</taxon>
        <taxon>Tracheophyta</taxon>
        <taxon>Spermatophyta</taxon>
        <taxon>Magnoliopsida</taxon>
        <taxon>eudicotyledons</taxon>
        <taxon>Gunneridae</taxon>
        <taxon>Pentapetalae</taxon>
        <taxon>rosids</taxon>
        <taxon>malvids</taxon>
        <taxon>Malvales</taxon>
        <taxon>Malvaceae</taxon>
        <taxon>Malvoideae</taxon>
        <taxon>Gossypium</taxon>
    </lineage>
</organism>
<proteinExistence type="predicted"/>
<gene>
    <name evidence="1" type="ORF">Goklo_016118</name>
</gene>
<evidence type="ECO:0000313" key="1">
    <source>
        <dbReference type="EMBL" id="MBA0648386.1"/>
    </source>
</evidence>
<comment type="caution">
    <text evidence="1">The sequence shown here is derived from an EMBL/GenBank/DDBJ whole genome shotgun (WGS) entry which is preliminary data.</text>
</comment>
<dbReference type="OrthoDB" id="983055at2759"/>
<keyword evidence="2" id="KW-1185">Reference proteome</keyword>